<dbReference type="KEGG" id="soa:G3M56_006980"/>
<dbReference type="HAMAP" id="MF_00340">
    <property type="entry name" value="Ribosomal_bL32"/>
    <property type="match status" value="1"/>
</dbReference>
<sequence length="60" mass="6777">MASPKTRTSKCRKRQRRGANRWHAPKFQTCSECGSTKPGHIACPSCGYYGDRQVLDVDTF</sequence>
<reference evidence="7 8" key="1">
    <citation type="submission" date="2020-12" db="EMBL/GenBank/DDBJ databases">
        <title>Sulforoseuscoccus oceanibium gen. nov., sp. nov., a representative of the phylum Verrucomicrobia with special cytoplasmic membrane, and proposal of Sulforoseuscoccusaceae fam. nov.</title>
        <authorList>
            <person name="Xi F."/>
        </authorList>
    </citation>
    <scope>NUCLEOTIDE SEQUENCE [LARGE SCALE GENOMIC DNA]</scope>
    <source>
        <strain evidence="7 8">T37</strain>
    </source>
</reference>
<dbReference type="PANTHER" id="PTHR35534">
    <property type="entry name" value="50S RIBOSOMAL PROTEIN L32"/>
    <property type="match status" value="1"/>
</dbReference>
<dbReference type="Pfam" id="PF01783">
    <property type="entry name" value="Ribosomal_L32p"/>
    <property type="match status" value="1"/>
</dbReference>
<keyword evidence="3 5" id="KW-0687">Ribonucleoprotein</keyword>
<evidence type="ECO:0000256" key="2">
    <source>
        <dbReference type="ARBA" id="ARBA00022980"/>
    </source>
</evidence>
<evidence type="ECO:0000256" key="5">
    <source>
        <dbReference type="HAMAP-Rule" id="MF_00340"/>
    </source>
</evidence>
<dbReference type="GO" id="GO:0006412">
    <property type="term" value="P:translation"/>
    <property type="evidence" value="ECO:0007669"/>
    <property type="project" value="UniProtKB-UniRule"/>
</dbReference>
<feature type="region of interest" description="Disordered" evidence="6">
    <location>
        <begin position="1"/>
        <end position="20"/>
    </location>
</feature>
<dbReference type="RefSeq" id="WP_164361486.1">
    <property type="nucleotide sequence ID" value="NZ_CP066776.1"/>
</dbReference>
<evidence type="ECO:0000313" key="7">
    <source>
        <dbReference type="EMBL" id="QQL46310.1"/>
    </source>
</evidence>
<evidence type="ECO:0000256" key="1">
    <source>
        <dbReference type="ARBA" id="ARBA00008560"/>
    </source>
</evidence>
<evidence type="ECO:0000256" key="6">
    <source>
        <dbReference type="SAM" id="MobiDB-lite"/>
    </source>
</evidence>
<keyword evidence="2 5" id="KW-0689">Ribosomal protein</keyword>
<dbReference type="AlphaFoldDB" id="A0A6B3L8V1"/>
<dbReference type="NCBIfam" id="TIGR01031">
    <property type="entry name" value="rpmF_bact"/>
    <property type="match status" value="1"/>
</dbReference>
<keyword evidence="8" id="KW-1185">Reference proteome</keyword>
<accession>A0A6B3L8V1</accession>
<organism evidence="7 8">
    <name type="scientific">Sulfuriroseicoccus oceanibius</name>
    <dbReference type="NCBI Taxonomy" id="2707525"/>
    <lineage>
        <taxon>Bacteria</taxon>
        <taxon>Pseudomonadati</taxon>
        <taxon>Verrucomicrobiota</taxon>
        <taxon>Verrucomicrobiia</taxon>
        <taxon>Verrucomicrobiales</taxon>
        <taxon>Verrucomicrobiaceae</taxon>
        <taxon>Sulfuriroseicoccus</taxon>
    </lineage>
</organism>
<dbReference type="InterPro" id="IPR044957">
    <property type="entry name" value="Ribosomal_bL32_bact"/>
</dbReference>
<evidence type="ECO:0000256" key="3">
    <source>
        <dbReference type="ARBA" id="ARBA00023274"/>
    </source>
</evidence>
<evidence type="ECO:0000256" key="4">
    <source>
        <dbReference type="ARBA" id="ARBA00035178"/>
    </source>
</evidence>
<name>A0A6B3L8V1_9BACT</name>
<gene>
    <name evidence="5 7" type="primary">rpmF</name>
    <name evidence="7" type="ORF">G3M56_006980</name>
</gene>
<proteinExistence type="inferred from homology"/>
<dbReference type="InterPro" id="IPR011332">
    <property type="entry name" value="Ribosomal_zn-bd"/>
</dbReference>
<dbReference type="Proteomes" id="UP000475117">
    <property type="component" value="Chromosome"/>
</dbReference>
<dbReference type="SUPFAM" id="SSF57829">
    <property type="entry name" value="Zn-binding ribosomal proteins"/>
    <property type="match status" value="1"/>
</dbReference>
<evidence type="ECO:0000313" key="8">
    <source>
        <dbReference type="Proteomes" id="UP000475117"/>
    </source>
</evidence>
<protein>
    <recommendedName>
        <fullName evidence="4 5">Large ribosomal subunit protein bL32</fullName>
    </recommendedName>
</protein>
<comment type="similarity">
    <text evidence="1 5">Belongs to the bacterial ribosomal protein bL32 family.</text>
</comment>
<dbReference type="GO" id="GO:0015934">
    <property type="term" value="C:large ribosomal subunit"/>
    <property type="evidence" value="ECO:0007669"/>
    <property type="project" value="InterPro"/>
</dbReference>
<dbReference type="InterPro" id="IPR002677">
    <property type="entry name" value="Ribosomal_bL32"/>
</dbReference>
<dbReference type="EMBL" id="CP066776">
    <property type="protein sequence ID" value="QQL46310.1"/>
    <property type="molecule type" value="Genomic_DNA"/>
</dbReference>
<feature type="compositionally biased region" description="Basic residues" evidence="6">
    <location>
        <begin position="7"/>
        <end position="20"/>
    </location>
</feature>
<dbReference type="PANTHER" id="PTHR35534:SF1">
    <property type="entry name" value="LARGE RIBOSOMAL SUBUNIT PROTEIN BL32"/>
    <property type="match status" value="1"/>
</dbReference>
<dbReference type="GO" id="GO:0003735">
    <property type="term" value="F:structural constituent of ribosome"/>
    <property type="evidence" value="ECO:0007669"/>
    <property type="project" value="InterPro"/>
</dbReference>